<protein>
    <submittedName>
        <fullName evidence="3">Glycoside hydrolase family 88 protein</fullName>
    </submittedName>
</protein>
<dbReference type="SUPFAM" id="SSF48208">
    <property type="entry name" value="Six-hairpin glycosidases"/>
    <property type="match status" value="1"/>
</dbReference>
<reference evidence="3" key="2">
    <citation type="submission" date="2021-04" db="EMBL/GenBank/DDBJ databases">
        <authorList>
            <person name="Gilroy R."/>
        </authorList>
    </citation>
    <scope>NUCLEOTIDE SEQUENCE</scope>
    <source>
        <strain evidence="3">CHK118-2852</strain>
    </source>
</reference>
<dbReference type="AlphaFoldDB" id="A0A9D2KCT8"/>
<keyword evidence="2" id="KW-0732">Signal</keyword>
<dbReference type="InterPro" id="IPR052043">
    <property type="entry name" value="PolySaccharide_Degr_Enz"/>
</dbReference>
<sequence length="375" mass="43776">MMKNYRFIVGMLCVLAFLEVNTVAAQNAQSYFKNFPIGADPAFVGKKMSERLMETKHQLYGDRGIHYAEVCTWYGALRFAEATKDQGLINKLRNRFELLFHIEKELLPPPIHVDQNMFGCLPLKLYRLTKDERYKELGLPYADTQWVLPQNANETEKKWHKKGYSWQTRLWIDDMYMITIVQAEAYHVTGDKKYINRAAEEMVLYLDEIQRENGLFYHAPDVPFYWGRGDGWMAVGMTELLLNLPESDTNYQRIYKGYRLMMESLKKYVNQDGVWNQLIDVKDCWTETSGSAMFTYAMIIGVKNGWLDADEYGPIIRRAWMSLCNFIDDKNDVTEVCIGTGKKNSYQYYLDRPRIAGDYHGQAPMIWCATALLED</sequence>
<name>A0A9D2KCT8_9BACE</name>
<dbReference type="EMBL" id="DXAV01000059">
    <property type="protein sequence ID" value="HIZ91894.1"/>
    <property type="molecule type" value="Genomic_DNA"/>
</dbReference>
<gene>
    <name evidence="3" type="ORF">H9807_07255</name>
</gene>
<organism evidence="3 4">
    <name type="scientific">Candidatus Bacteroides merdavium</name>
    <dbReference type="NCBI Taxonomy" id="2838472"/>
    <lineage>
        <taxon>Bacteria</taxon>
        <taxon>Pseudomonadati</taxon>
        <taxon>Bacteroidota</taxon>
        <taxon>Bacteroidia</taxon>
        <taxon>Bacteroidales</taxon>
        <taxon>Bacteroidaceae</taxon>
        <taxon>Bacteroides</taxon>
    </lineage>
</organism>
<reference evidence="3" key="1">
    <citation type="journal article" date="2021" name="PeerJ">
        <title>Extensive microbial diversity within the chicken gut microbiome revealed by metagenomics and culture.</title>
        <authorList>
            <person name="Gilroy R."/>
            <person name="Ravi A."/>
            <person name="Getino M."/>
            <person name="Pursley I."/>
            <person name="Horton D.L."/>
            <person name="Alikhan N.F."/>
            <person name="Baker D."/>
            <person name="Gharbi K."/>
            <person name="Hall N."/>
            <person name="Watson M."/>
            <person name="Adriaenssens E.M."/>
            <person name="Foster-Nyarko E."/>
            <person name="Jarju S."/>
            <person name="Secka A."/>
            <person name="Antonio M."/>
            <person name="Oren A."/>
            <person name="Chaudhuri R.R."/>
            <person name="La Ragione R."/>
            <person name="Hildebrand F."/>
            <person name="Pallen M.J."/>
        </authorList>
    </citation>
    <scope>NUCLEOTIDE SEQUENCE</scope>
    <source>
        <strain evidence="3">CHK118-2852</strain>
    </source>
</reference>
<evidence type="ECO:0000256" key="1">
    <source>
        <dbReference type="ARBA" id="ARBA00022801"/>
    </source>
</evidence>
<dbReference type="GO" id="GO:0016787">
    <property type="term" value="F:hydrolase activity"/>
    <property type="evidence" value="ECO:0007669"/>
    <property type="project" value="UniProtKB-KW"/>
</dbReference>
<dbReference type="InterPro" id="IPR008928">
    <property type="entry name" value="6-hairpin_glycosidase_sf"/>
</dbReference>
<evidence type="ECO:0000313" key="4">
    <source>
        <dbReference type="Proteomes" id="UP000824108"/>
    </source>
</evidence>
<keyword evidence="1 3" id="KW-0378">Hydrolase</keyword>
<accession>A0A9D2KCT8</accession>
<dbReference type="Gene3D" id="1.50.10.10">
    <property type="match status" value="1"/>
</dbReference>
<feature type="chain" id="PRO_5039499393" evidence="2">
    <location>
        <begin position="26"/>
        <end position="375"/>
    </location>
</feature>
<dbReference type="Proteomes" id="UP000824108">
    <property type="component" value="Unassembled WGS sequence"/>
</dbReference>
<dbReference type="Pfam" id="PF07470">
    <property type="entry name" value="Glyco_hydro_88"/>
    <property type="match status" value="1"/>
</dbReference>
<dbReference type="GO" id="GO:0005975">
    <property type="term" value="P:carbohydrate metabolic process"/>
    <property type="evidence" value="ECO:0007669"/>
    <property type="project" value="InterPro"/>
</dbReference>
<evidence type="ECO:0000256" key="2">
    <source>
        <dbReference type="SAM" id="SignalP"/>
    </source>
</evidence>
<dbReference type="PANTHER" id="PTHR33886:SF8">
    <property type="entry name" value="UNSATURATED RHAMNOGALACTURONAN HYDROLASE (EUROFUNG)"/>
    <property type="match status" value="1"/>
</dbReference>
<dbReference type="InterPro" id="IPR012341">
    <property type="entry name" value="6hp_glycosidase-like_sf"/>
</dbReference>
<evidence type="ECO:0000313" key="3">
    <source>
        <dbReference type="EMBL" id="HIZ91894.1"/>
    </source>
</evidence>
<feature type="signal peptide" evidence="2">
    <location>
        <begin position="1"/>
        <end position="25"/>
    </location>
</feature>
<proteinExistence type="predicted"/>
<dbReference type="InterPro" id="IPR010905">
    <property type="entry name" value="Glyco_hydro_88"/>
</dbReference>
<dbReference type="PANTHER" id="PTHR33886">
    <property type="entry name" value="UNSATURATED RHAMNOGALACTURONAN HYDROLASE (EUROFUNG)"/>
    <property type="match status" value="1"/>
</dbReference>
<comment type="caution">
    <text evidence="3">The sequence shown here is derived from an EMBL/GenBank/DDBJ whole genome shotgun (WGS) entry which is preliminary data.</text>
</comment>